<organism evidence="2 3">
    <name type="scientific">Aquimonas voraii</name>
    <dbReference type="NCBI Taxonomy" id="265719"/>
    <lineage>
        <taxon>Bacteria</taxon>
        <taxon>Pseudomonadati</taxon>
        <taxon>Pseudomonadota</taxon>
        <taxon>Gammaproteobacteria</taxon>
        <taxon>Lysobacterales</taxon>
        <taxon>Lysobacteraceae</taxon>
        <taxon>Aquimonas</taxon>
    </lineage>
</organism>
<dbReference type="EMBL" id="FNAG01000023">
    <property type="protein sequence ID" value="SDE12453.1"/>
    <property type="molecule type" value="Genomic_DNA"/>
</dbReference>
<sequence>MPLSSGFLAGFDLGKPAPSQADFGLLVGLSQQHVSRLIAAGVLVEGASLREWVRAYTQRLRDTAADRARQSSPELQRERLGLLRARAEGLRMRNAERMAELAPVAVMDALLVKTGARIAPILAAIAPRLRAELPHLQHNPAAYAAIAQTVAKAVAVARDMRREAVDSGDDDNEPAGSDLEFPRDEP</sequence>
<evidence type="ECO:0000313" key="2">
    <source>
        <dbReference type="EMBL" id="SDE12453.1"/>
    </source>
</evidence>
<proteinExistence type="predicted"/>
<gene>
    <name evidence="2" type="ORF">SAMN04488509_1231</name>
</gene>
<dbReference type="STRING" id="265719.SAMN04488509_1231"/>
<accession>A0A1G7ACN2</accession>
<evidence type="ECO:0000256" key="1">
    <source>
        <dbReference type="SAM" id="MobiDB-lite"/>
    </source>
</evidence>
<reference evidence="2 3" key="1">
    <citation type="submission" date="2016-10" db="EMBL/GenBank/DDBJ databases">
        <authorList>
            <person name="de Groot N.N."/>
        </authorList>
    </citation>
    <scope>NUCLEOTIDE SEQUENCE [LARGE SCALE GENOMIC DNA]</scope>
    <source>
        <strain evidence="2 3">DSM 16957</strain>
    </source>
</reference>
<dbReference type="RefSeq" id="WP_091246043.1">
    <property type="nucleotide sequence ID" value="NZ_FNAG01000023.1"/>
</dbReference>
<evidence type="ECO:0000313" key="3">
    <source>
        <dbReference type="Proteomes" id="UP000199603"/>
    </source>
</evidence>
<feature type="region of interest" description="Disordered" evidence="1">
    <location>
        <begin position="162"/>
        <end position="186"/>
    </location>
</feature>
<protein>
    <submittedName>
        <fullName evidence="2">Phage DNA packaging protein, Nu1 subunit of terminase</fullName>
    </submittedName>
</protein>
<dbReference type="AlphaFoldDB" id="A0A1G7ACN2"/>
<dbReference type="Proteomes" id="UP000199603">
    <property type="component" value="Unassembled WGS sequence"/>
</dbReference>
<keyword evidence="3" id="KW-1185">Reference proteome</keyword>
<dbReference type="OrthoDB" id="8963209at2"/>
<name>A0A1G7ACN2_9GAMM</name>